<sequence length="105" mass="12241">MGWFSKKEKTVEEIIENFKLENYLIVSIIATNILTKKGVFKNNLDNKVLGQMTKEMSEKVDEILRRKIYDAIKETRSLRKVDMTKIREETEEELIKTPFSLSAAA</sequence>
<evidence type="ECO:0000313" key="1">
    <source>
        <dbReference type="EMBL" id="CBX26973.1"/>
    </source>
</evidence>
<accession>E1Y8S9</accession>
<dbReference type="AlphaFoldDB" id="E1Y8S9"/>
<organism evidence="1">
    <name type="scientific">uncultured Desulfobacterium sp</name>
    <dbReference type="NCBI Taxonomy" id="201089"/>
    <lineage>
        <taxon>Bacteria</taxon>
        <taxon>Pseudomonadati</taxon>
        <taxon>Thermodesulfobacteriota</taxon>
        <taxon>Desulfobacteria</taxon>
        <taxon>Desulfobacterales</taxon>
        <taxon>Desulfobacteriaceae</taxon>
        <taxon>Desulfobacterium</taxon>
        <taxon>environmental samples</taxon>
    </lineage>
</organism>
<dbReference type="EMBL" id="FR695864">
    <property type="protein sequence ID" value="CBX26973.1"/>
    <property type="molecule type" value="Genomic_DNA"/>
</dbReference>
<reference evidence="1" key="1">
    <citation type="journal article" date="2011" name="Environ. Microbiol.">
        <title>Genomic insights into the metabolic potential of the polycyclic aromatic hydrocarbon degrading sulfate-reducing Deltaproteobacterium N47.</title>
        <authorList>
            <person name="Bergmann F."/>
            <person name="Selesi D."/>
            <person name="Weinmaier T."/>
            <person name="Tischler P."/>
            <person name="Rattei T."/>
            <person name="Meckenstock R.U."/>
        </authorList>
    </citation>
    <scope>NUCLEOTIDE SEQUENCE</scope>
</reference>
<name>E1Y8S9_9BACT</name>
<proteinExistence type="predicted"/>
<gene>
    <name evidence="1" type="ORF">N47_A10020</name>
</gene>
<protein>
    <submittedName>
        <fullName evidence="1">Uncharacterized protein</fullName>
    </submittedName>
</protein>